<dbReference type="InterPro" id="IPR012668">
    <property type="entry name" value="CHP02466"/>
</dbReference>
<dbReference type="AlphaFoldDB" id="A0A381V599"/>
<dbReference type="Pfam" id="PF13759">
    <property type="entry name" value="2OG-FeII_Oxy_5"/>
    <property type="match status" value="1"/>
</dbReference>
<gene>
    <name evidence="1" type="ORF">METZ01_LOCUS88389</name>
</gene>
<organism evidence="1">
    <name type="scientific">marine metagenome</name>
    <dbReference type="NCBI Taxonomy" id="408172"/>
    <lineage>
        <taxon>unclassified sequences</taxon>
        <taxon>metagenomes</taxon>
        <taxon>ecological metagenomes</taxon>
    </lineage>
</organism>
<protein>
    <recommendedName>
        <fullName evidence="2">JmjC domain-containing protein</fullName>
    </recommendedName>
</protein>
<proteinExistence type="predicted"/>
<evidence type="ECO:0000313" key="1">
    <source>
        <dbReference type="EMBL" id="SVA35535.1"/>
    </source>
</evidence>
<dbReference type="Gene3D" id="2.60.120.620">
    <property type="entry name" value="q2cbj1_9rhob like domain"/>
    <property type="match status" value="1"/>
</dbReference>
<dbReference type="EMBL" id="UINC01007885">
    <property type="protein sequence ID" value="SVA35535.1"/>
    <property type="molecule type" value="Genomic_DNA"/>
</dbReference>
<reference evidence="1" key="1">
    <citation type="submission" date="2018-05" db="EMBL/GenBank/DDBJ databases">
        <authorList>
            <person name="Lanie J.A."/>
            <person name="Ng W.-L."/>
            <person name="Kazmierczak K.M."/>
            <person name="Andrzejewski T.M."/>
            <person name="Davidsen T.M."/>
            <person name="Wayne K.J."/>
            <person name="Tettelin H."/>
            <person name="Glass J.I."/>
            <person name="Rusch D."/>
            <person name="Podicherti R."/>
            <person name="Tsui H.-C.T."/>
            <person name="Winkler M.E."/>
        </authorList>
    </citation>
    <scope>NUCLEOTIDE SEQUENCE</scope>
</reference>
<evidence type="ECO:0008006" key="2">
    <source>
        <dbReference type="Google" id="ProtNLM"/>
    </source>
</evidence>
<name>A0A381V599_9ZZZZ</name>
<accession>A0A381V599</accession>
<dbReference type="SUPFAM" id="SSF51197">
    <property type="entry name" value="Clavaminate synthase-like"/>
    <property type="match status" value="1"/>
</dbReference>
<sequence length="171" mass="20146">MVKHTYELDNVDGPKKNDLYKDEVFADFAKYTLMLCDQILQKYDYEYESLEFTNMWGSILRYGSIHPPHNHSNNLLSGVWFLQTSKNSSPLQFFDPRPQTNVLFLKNEPNWYNSTMISFIVKNGMGLIFPSWMWHWVPQMKVRGDERISIAWNVIARGEYGNPNTLQNARI</sequence>